<dbReference type="SUPFAM" id="SSF103657">
    <property type="entry name" value="BAR/IMD domain-like"/>
    <property type="match status" value="1"/>
</dbReference>
<evidence type="ECO:0000256" key="2">
    <source>
        <dbReference type="ARBA" id="ARBA00022443"/>
    </source>
</evidence>
<evidence type="ECO:0000256" key="3">
    <source>
        <dbReference type="ARBA" id="ARBA00022490"/>
    </source>
</evidence>
<dbReference type="InterPro" id="IPR001452">
    <property type="entry name" value="SH3_domain"/>
</dbReference>
<feature type="region of interest" description="Disordered" evidence="6">
    <location>
        <begin position="273"/>
        <end position="433"/>
    </location>
</feature>
<feature type="region of interest" description="Disordered" evidence="6">
    <location>
        <begin position="683"/>
        <end position="707"/>
    </location>
</feature>
<feature type="compositionally biased region" description="Basic and acidic residues" evidence="6">
    <location>
        <begin position="273"/>
        <end position="290"/>
    </location>
</feature>
<dbReference type="Pfam" id="PF00018">
    <property type="entry name" value="SH3_1"/>
    <property type="match status" value="1"/>
</dbReference>
<dbReference type="PANTHER" id="PTHR23065:SF7">
    <property type="entry name" value="NOSTRIN, ISOFORM H"/>
    <property type="match status" value="1"/>
</dbReference>
<dbReference type="EMBL" id="LN726998">
    <property type="protein sequence ID" value="CEP11864.1"/>
    <property type="molecule type" value="Genomic_DNA"/>
</dbReference>
<feature type="compositionally biased region" description="Polar residues" evidence="6">
    <location>
        <begin position="411"/>
        <end position="433"/>
    </location>
</feature>
<keyword evidence="3" id="KW-0963">Cytoplasm</keyword>
<evidence type="ECO:0000313" key="8">
    <source>
        <dbReference type="EMBL" id="CEP11864.1"/>
    </source>
</evidence>
<feature type="domain" description="SH3" evidence="7">
    <location>
        <begin position="710"/>
        <end position="776"/>
    </location>
</feature>
<dbReference type="SMART" id="SM00326">
    <property type="entry name" value="SH3"/>
    <property type="match status" value="1"/>
</dbReference>
<dbReference type="STRING" id="35722.A0A0B7NA61"/>
<dbReference type="PROSITE" id="PS50002">
    <property type="entry name" value="SH3"/>
    <property type="match status" value="1"/>
</dbReference>
<dbReference type="InterPro" id="IPR027267">
    <property type="entry name" value="AH/BAR_dom_sf"/>
</dbReference>
<keyword evidence="9" id="KW-1185">Reference proteome</keyword>
<evidence type="ECO:0000256" key="1">
    <source>
        <dbReference type="ARBA" id="ARBA00004496"/>
    </source>
</evidence>
<proteinExistence type="predicted"/>
<feature type="compositionally biased region" description="Polar residues" evidence="6">
    <location>
        <begin position="379"/>
        <end position="398"/>
    </location>
</feature>
<dbReference type="Gene3D" id="1.20.1270.60">
    <property type="entry name" value="Arfaptin homology (AH) domain/BAR domain"/>
    <property type="match status" value="1"/>
</dbReference>
<keyword evidence="2 5" id="KW-0728">SH3 domain</keyword>
<feature type="compositionally biased region" description="Polar residues" evidence="6">
    <location>
        <begin position="521"/>
        <end position="533"/>
    </location>
</feature>
<organism evidence="8 9">
    <name type="scientific">Parasitella parasitica</name>
    <dbReference type="NCBI Taxonomy" id="35722"/>
    <lineage>
        <taxon>Eukaryota</taxon>
        <taxon>Fungi</taxon>
        <taxon>Fungi incertae sedis</taxon>
        <taxon>Mucoromycota</taxon>
        <taxon>Mucoromycotina</taxon>
        <taxon>Mucoromycetes</taxon>
        <taxon>Mucorales</taxon>
        <taxon>Mucorineae</taxon>
        <taxon>Mucoraceae</taxon>
        <taxon>Parasitella</taxon>
    </lineage>
</organism>
<dbReference type="PANTHER" id="PTHR23065">
    <property type="entry name" value="PROLINE-SERINE-THREONINE PHOSPHATASE INTERACTING PROTEIN 1"/>
    <property type="match status" value="1"/>
</dbReference>
<accession>A0A0B7NA61</accession>
<dbReference type="SMART" id="SM00055">
    <property type="entry name" value="FCH"/>
    <property type="match status" value="1"/>
</dbReference>
<dbReference type="CDD" id="cd00174">
    <property type="entry name" value="SH3"/>
    <property type="match status" value="1"/>
</dbReference>
<dbReference type="Gene3D" id="2.30.30.40">
    <property type="entry name" value="SH3 Domains"/>
    <property type="match status" value="1"/>
</dbReference>
<dbReference type="GO" id="GO:0030036">
    <property type="term" value="P:actin cytoskeleton organization"/>
    <property type="evidence" value="ECO:0007669"/>
    <property type="project" value="UniProtKB-ARBA"/>
</dbReference>
<feature type="region of interest" description="Disordered" evidence="6">
    <location>
        <begin position="463"/>
        <end position="506"/>
    </location>
</feature>
<feature type="compositionally biased region" description="Basic and acidic residues" evidence="6">
    <location>
        <begin position="484"/>
        <end position="497"/>
    </location>
</feature>
<evidence type="ECO:0000256" key="5">
    <source>
        <dbReference type="PROSITE-ProRule" id="PRU00192"/>
    </source>
</evidence>
<sequence>MPPNIQQQVEQASFIDHFWSKDKSGMDTLLNYMSSTHRDLEMIHQIYVQRSIMENEFGERLLDLYNKYKRQEEDAQQGVSAAYNTVSEELNRTATTHLELSEALADQVAAKCQAKLTEYQELLSKWTVSLNDLYQVRKEKILQLLKIRAQYTKEHDISKGKSTPTLEALSKLCFGQVYKNMVIKVDEGAQEWNSAWEEACEVMEAMEKDRVEFLKCNVWDYANQMSSTLLVQDECCENIRAQLEKCHAEQEIEKCISLLATGTEIPTTKEYVDELAKEQKKKNQTERRSTETNLPKPPSKSARQQGVQSQQKQMSKSAQKDRRTQEQDKMDPKLKKQQESELEGGEQKKQQQQSSKVSTVSTATEEEEKKNTLGPKNGISHQFRGNVSNNMGSTASRSQIKRKPLDKSLMKQVSSEMSLPHQQSKVESQNPAYSSVRGVNKAYKSEADSSLDILLKSFEKSDISSTNATDEAKTVPHPNAVVSEEARFRRQPSEYKPDAGSIPSRRLNHSTNHAIQEAADTCSTNSSLRSTPDSLAHPVAAPKSPRPPAQQIAKDLQNNMYGSPVQQQNLPDQSLGYQQTSSYMGHPQQYQPVYSPMMQPMKSPMMQPMHSPMMQPIHSPMMQPIHSPMVQPMHSPMMQPMHSPMIQPFSLPMQSQSGKYPPPISTNFEQSPSMAYGTLRSVSPGGILPPPPSGAHPTPSRPSQFTDGRPIRFWVRAKYDYKGNDDDELTFRANTLMGIIEADETQDSWWYGAVYNESGWSTAASIPSNFVERLIYYC</sequence>
<dbReference type="GO" id="GO:0030864">
    <property type="term" value="C:cortical actin cytoskeleton"/>
    <property type="evidence" value="ECO:0007669"/>
    <property type="project" value="UniProtKB-ARBA"/>
</dbReference>
<dbReference type="AlphaFoldDB" id="A0A0B7NA61"/>
<dbReference type="OrthoDB" id="19092at2759"/>
<dbReference type="GO" id="GO:0005886">
    <property type="term" value="C:plasma membrane"/>
    <property type="evidence" value="ECO:0007669"/>
    <property type="project" value="TreeGrafter"/>
</dbReference>
<reference evidence="8 9" key="1">
    <citation type="submission" date="2014-09" db="EMBL/GenBank/DDBJ databases">
        <authorList>
            <person name="Ellenberger Sabrina"/>
        </authorList>
    </citation>
    <scope>NUCLEOTIDE SEQUENCE [LARGE SCALE GENOMIC DNA]</scope>
    <source>
        <strain evidence="8 9">CBS 412.66</strain>
    </source>
</reference>
<gene>
    <name evidence="8" type="primary">PARPA_05756.1 scaffold 19604</name>
</gene>
<protein>
    <recommendedName>
        <fullName evidence="7">SH3 domain-containing protein</fullName>
    </recommendedName>
</protein>
<dbReference type="InterPro" id="IPR001060">
    <property type="entry name" value="FCH_dom"/>
</dbReference>
<evidence type="ECO:0000313" key="9">
    <source>
        <dbReference type="Proteomes" id="UP000054107"/>
    </source>
</evidence>
<feature type="compositionally biased region" description="Low complexity" evidence="6">
    <location>
        <begin position="350"/>
        <end position="363"/>
    </location>
</feature>
<feature type="compositionally biased region" description="Low complexity" evidence="6">
    <location>
        <begin position="300"/>
        <end position="317"/>
    </location>
</feature>
<feature type="compositionally biased region" description="Basic and acidic residues" evidence="6">
    <location>
        <begin position="318"/>
        <end position="349"/>
    </location>
</feature>
<keyword evidence="4" id="KW-0597">Phosphoprotein</keyword>
<dbReference type="InterPro" id="IPR036028">
    <property type="entry name" value="SH3-like_dom_sf"/>
</dbReference>
<evidence type="ECO:0000259" key="7">
    <source>
        <dbReference type="PROSITE" id="PS50002"/>
    </source>
</evidence>
<feature type="region of interest" description="Disordered" evidence="6">
    <location>
        <begin position="518"/>
        <end position="550"/>
    </location>
</feature>
<evidence type="ECO:0000256" key="6">
    <source>
        <dbReference type="SAM" id="MobiDB-lite"/>
    </source>
</evidence>
<name>A0A0B7NA61_9FUNG</name>
<dbReference type="Proteomes" id="UP000054107">
    <property type="component" value="Unassembled WGS sequence"/>
</dbReference>
<evidence type="ECO:0000256" key="4">
    <source>
        <dbReference type="ARBA" id="ARBA00022553"/>
    </source>
</evidence>
<dbReference type="Pfam" id="PF00611">
    <property type="entry name" value="FCH"/>
    <property type="match status" value="1"/>
</dbReference>
<dbReference type="SUPFAM" id="SSF50044">
    <property type="entry name" value="SH3-domain"/>
    <property type="match status" value="1"/>
</dbReference>
<dbReference type="GO" id="GO:0032153">
    <property type="term" value="C:cell division site"/>
    <property type="evidence" value="ECO:0007669"/>
    <property type="project" value="TreeGrafter"/>
</dbReference>
<comment type="subcellular location">
    <subcellularLocation>
        <location evidence="1">Cytoplasm</location>
    </subcellularLocation>
</comment>